<reference evidence="3 4" key="1">
    <citation type="submission" date="2010-05" db="EMBL/GenBank/DDBJ databases">
        <title>The Genome Sequence of Thecamonas trahens ATCC 50062.</title>
        <authorList>
            <consortium name="The Broad Institute Genome Sequencing Platform"/>
            <person name="Russ C."/>
            <person name="Cuomo C."/>
            <person name="Shea T."/>
            <person name="Young S.K."/>
            <person name="Zeng Q."/>
            <person name="Koehrsen M."/>
            <person name="Haas B."/>
            <person name="Borodovsky M."/>
            <person name="Guigo R."/>
            <person name="Alvarado L."/>
            <person name="Berlin A."/>
            <person name="Bochicchio J."/>
            <person name="Borenstein D."/>
            <person name="Chapman S."/>
            <person name="Chen Z."/>
            <person name="Freedman E."/>
            <person name="Gellesch M."/>
            <person name="Goldberg J."/>
            <person name="Griggs A."/>
            <person name="Gujja S."/>
            <person name="Heilman E."/>
            <person name="Heiman D."/>
            <person name="Hepburn T."/>
            <person name="Howarth C."/>
            <person name="Jen D."/>
            <person name="Larson L."/>
            <person name="Mehta T."/>
            <person name="Park D."/>
            <person name="Pearson M."/>
            <person name="Roberts A."/>
            <person name="Saif S."/>
            <person name="Shenoy N."/>
            <person name="Sisk P."/>
            <person name="Stolte C."/>
            <person name="Sykes S."/>
            <person name="Thomson T."/>
            <person name="Walk T."/>
            <person name="White J."/>
            <person name="Yandava C."/>
            <person name="Burger G."/>
            <person name="Gray M.W."/>
            <person name="Holland P.W.H."/>
            <person name="King N."/>
            <person name="Lang F.B.F."/>
            <person name="Roger A.J."/>
            <person name="Ruiz-Trillo I."/>
            <person name="Lander E."/>
            <person name="Nusbaum C."/>
        </authorList>
    </citation>
    <scope>NUCLEOTIDE SEQUENCE [LARGE SCALE GENOMIC DNA]</scope>
    <source>
        <strain evidence="3 4">ATCC 50062</strain>
    </source>
</reference>
<dbReference type="Gene3D" id="1.10.555.10">
    <property type="entry name" value="Rho GTPase activation protein"/>
    <property type="match status" value="1"/>
</dbReference>
<dbReference type="SMART" id="SM00324">
    <property type="entry name" value="RhoGAP"/>
    <property type="match status" value="1"/>
</dbReference>
<dbReference type="InterPro" id="IPR008936">
    <property type="entry name" value="Rho_GTPase_activation_prot"/>
</dbReference>
<dbReference type="GO" id="GO:0007165">
    <property type="term" value="P:signal transduction"/>
    <property type="evidence" value="ECO:0007669"/>
    <property type="project" value="InterPro"/>
</dbReference>
<accession>A0A0L0D6V0</accession>
<sequence>MVPAGGDAGADAAVGGSEYAGADIESSAGPSSLGTWDGEESSFDASVYAKSSKLMDPLGAAAAATKAHNLPAMDIEPLKGRSVAELLSEFPTPPGVVIDEGLSEAEELEKFQALMVRACKGANLIAASERTELDEWMVKKAPATVESLQREVHQSFLKGAKGLGKSIAKKVTKSNIPVVELSKYWLDFGGYSRSNVCPLARELTQTIKVTNKTKNKAKLSLIMPAETYGYTFIADVTEALLKKKQSVDITFSLKVDKGSAVITHVVVVEVEGGARHLVPINIVAEDSVFGIPHEQQIVVEDNGFSIPQPLALLRAAFLANGGLTHSNIFRGSVLEDELQDTKDLLNRKQFTANSTTNIEIIAALIKVWYRECEPNLLNTVPIESFDACDSEAQCLELLESIPEPHLNLLKYLLVFLADVARNESVNGMSVRNLSIAMAPNLINLDDISPIEALTISQRVVGWLYMCLSSTLHTLALSTT</sequence>
<evidence type="ECO:0000256" key="1">
    <source>
        <dbReference type="ARBA" id="ARBA00022468"/>
    </source>
</evidence>
<dbReference type="GeneID" id="25569716"/>
<dbReference type="eggNOG" id="KOG4270">
    <property type="taxonomic scope" value="Eukaryota"/>
</dbReference>
<keyword evidence="1" id="KW-0343">GTPase activation</keyword>
<name>A0A0L0D6V0_THETB</name>
<evidence type="ECO:0000259" key="2">
    <source>
        <dbReference type="PROSITE" id="PS50238"/>
    </source>
</evidence>
<evidence type="ECO:0000313" key="3">
    <source>
        <dbReference type="EMBL" id="KNC48082.1"/>
    </source>
</evidence>
<proteinExistence type="predicted"/>
<gene>
    <name evidence="3" type="ORF">AMSG_11801</name>
</gene>
<dbReference type="InterPro" id="IPR000198">
    <property type="entry name" value="RhoGAP_dom"/>
</dbReference>
<dbReference type="OMA" id="WYRECEP"/>
<protein>
    <recommendedName>
        <fullName evidence="2">Rho-GAP domain-containing protein</fullName>
    </recommendedName>
</protein>
<dbReference type="Gene3D" id="2.60.40.10">
    <property type="entry name" value="Immunoglobulins"/>
    <property type="match status" value="1"/>
</dbReference>
<dbReference type="PANTHER" id="PTHR23177">
    <property type="entry name" value="MKIAA1688 PROTEIN"/>
    <property type="match status" value="1"/>
</dbReference>
<dbReference type="InterPro" id="IPR013783">
    <property type="entry name" value="Ig-like_fold"/>
</dbReference>
<dbReference type="InterPro" id="IPR044785">
    <property type="entry name" value="RopGAP1-5"/>
</dbReference>
<evidence type="ECO:0000313" key="4">
    <source>
        <dbReference type="Proteomes" id="UP000054408"/>
    </source>
</evidence>
<organism evidence="3 4">
    <name type="scientific">Thecamonas trahens ATCC 50062</name>
    <dbReference type="NCBI Taxonomy" id="461836"/>
    <lineage>
        <taxon>Eukaryota</taxon>
        <taxon>Apusozoa</taxon>
        <taxon>Apusomonadida</taxon>
        <taxon>Apusomonadidae</taxon>
        <taxon>Thecamonas</taxon>
    </lineage>
</organism>
<dbReference type="Pfam" id="PF00620">
    <property type="entry name" value="RhoGAP"/>
    <property type="match status" value="1"/>
</dbReference>
<dbReference type="RefSeq" id="XP_013759119.1">
    <property type="nucleotide sequence ID" value="XM_013903665.1"/>
</dbReference>
<feature type="domain" description="Rho-GAP" evidence="2">
    <location>
        <begin position="291"/>
        <end position="471"/>
    </location>
</feature>
<dbReference type="Proteomes" id="UP000054408">
    <property type="component" value="Unassembled WGS sequence"/>
</dbReference>
<dbReference type="PANTHER" id="PTHR23177:SF58">
    <property type="entry name" value="RHO GTPASE-ACTIVATING PROTEIN GACK"/>
    <property type="match status" value="1"/>
</dbReference>
<dbReference type="CDD" id="cd00159">
    <property type="entry name" value="RhoGAP"/>
    <property type="match status" value="1"/>
</dbReference>
<dbReference type="AlphaFoldDB" id="A0A0L0D6V0"/>
<dbReference type="OrthoDB" id="185175at2759"/>
<dbReference type="PROSITE" id="PS50238">
    <property type="entry name" value="RHOGAP"/>
    <property type="match status" value="1"/>
</dbReference>
<keyword evidence="4" id="KW-1185">Reference proteome</keyword>
<dbReference type="GO" id="GO:0005096">
    <property type="term" value="F:GTPase activator activity"/>
    <property type="evidence" value="ECO:0007669"/>
    <property type="project" value="UniProtKB-KW"/>
</dbReference>
<dbReference type="EMBL" id="GL349449">
    <property type="protein sequence ID" value="KNC48082.1"/>
    <property type="molecule type" value="Genomic_DNA"/>
</dbReference>
<dbReference type="SUPFAM" id="SSF48350">
    <property type="entry name" value="GTPase activation domain, GAP"/>
    <property type="match status" value="1"/>
</dbReference>